<organism evidence="1 2">
    <name type="scientific">Saccharibacillus sacchari</name>
    <dbReference type="NCBI Taxonomy" id="456493"/>
    <lineage>
        <taxon>Bacteria</taxon>
        <taxon>Bacillati</taxon>
        <taxon>Bacillota</taxon>
        <taxon>Bacilli</taxon>
        <taxon>Bacillales</taxon>
        <taxon>Paenibacillaceae</taxon>
        <taxon>Saccharibacillus</taxon>
    </lineage>
</organism>
<keyword evidence="2" id="KW-1185">Reference proteome</keyword>
<name>A0ACC6PHM2_9BACL</name>
<proteinExistence type="predicted"/>
<comment type="caution">
    <text evidence="1">The sequence shown here is derived from an EMBL/GenBank/DDBJ whole genome shotgun (WGS) entry which is preliminary data.</text>
</comment>
<sequence>MPNRNKNKWLLTLAAGLVIVSAWTWSHEATSLAVNVPSSPSSILTFMD</sequence>
<dbReference type="EMBL" id="JBBKAR010000056">
    <property type="protein sequence ID" value="MEJ8306480.1"/>
    <property type="molecule type" value="Genomic_DNA"/>
</dbReference>
<dbReference type="Proteomes" id="UP001380953">
    <property type="component" value="Unassembled WGS sequence"/>
</dbReference>
<reference evidence="1" key="1">
    <citation type="submission" date="2024-03" db="EMBL/GenBank/DDBJ databases">
        <title>Whole genome sequecning of epiphytes from Marcgravia umbellata leaves.</title>
        <authorList>
            <person name="Kumar G."/>
            <person name="Savka M.A."/>
        </authorList>
    </citation>
    <scope>NUCLEOTIDE SEQUENCE</scope>
    <source>
        <strain evidence="1">RIT_BL5</strain>
    </source>
</reference>
<accession>A0ACC6PHM2</accession>
<evidence type="ECO:0000313" key="1">
    <source>
        <dbReference type="EMBL" id="MEJ8306480.1"/>
    </source>
</evidence>
<evidence type="ECO:0000313" key="2">
    <source>
        <dbReference type="Proteomes" id="UP001380953"/>
    </source>
</evidence>
<protein>
    <submittedName>
        <fullName evidence="1">Uncharacterized protein</fullName>
    </submittedName>
</protein>
<gene>
    <name evidence="1" type="ORF">WKI47_21445</name>
</gene>